<dbReference type="PANTHER" id="PTHR43649">
    <property type="entry name" value="ARABINOSE-BINDING PROTEIN-RELATED"/>
    <property type="match status" value="1"/>
</dbReference>
<dbReference type="EMBL" id="DWXE01000046">
    <property type="protein sequence ID" value="HJB92292.1"/>
    <property type="molecule type" value="Genomic_DNA"/>
</dbReference>
<reference evidence="2" key="1">
    <citation type="journal article" date="2021" name="PeerJ">
        <title>Extensive microbial diversity within the chicken gut microbiome revealed by metagenomics and culture.</title>
        <authorList>
            <person name="Gilroy R."/>
            <person name="Ravi A."/>
            <person name="Getino M."/>
            <person name="Pursley I."/>
            <person name="Horton D.L."/>
            <person name="Alikhan N.F."/>
            <person name="Baker D."/>
            <person name="Gharbi K."/>
            <person name="Hall N."/>
            <person name="Watson M."/>
            <person name="Adriaenssens E.M."/>
            <person name="Foster-Nyarko E."/>
            <person name="Jarju S."/>
            <person name="Secka A."/>
            <person name="Antonio M."/>
            <person name="Oren A."/>
            <person name="Chaudhuri R.R."/>
            <person name="La Ragione R."/>
            <person name="Hildebrand F."/>
            <person name="Pallen M.J."/>
        </authorList>
    </citation>
    <scope>NUCLEOTIDE SEQUENCE</scope>
    <source>
        <strain evidence="2">USAMLcec3-2134</strain>
    </source>
</reference>
<gene>
    <name evidence="2" type="ORF">H9763_12625</name>
</gene>
<protein>
    <submittedName>
        <fullName evidence="2">Extracellular solute-binding protein</fullName>
    </submittedName>
</protein>
<accession>A0A9D2MUG0</accession>
<dbReference type="PROSITE" id="PS51257">
    <property type="entry name" value="PROKAR_LIPOPROTEIN"/>
    <property type="match status" value="1"/>
</dbReference>
<evidence type="ECO:0000313" key="2">
    <source>
        <dbReference type="EMBL" id="HJB92292.1"/>
    </source>
</evidence>
<feature type="chain" id="PRO_5039262146" evidence="1">
    <location>
        <begin position="20"/>
        <end position="549"/>
    </location>
</feature>
<dbReference type="InterPro" id="IPR050490">
    <property type="entry name" value="Bact_solute-bd_prot1"/>
</dbReference>
<proteinExistence type="predicted"/>
<comment type="caution">
    <text evidence="2">The sequence shown here is derived from an EMBL/GenBank/DDBJ whole genome shotgun (WGS) entry which is preliminary data.</text>
</comment>
<organism evidence="2 3">
    <name type="scientific">Candidatus Eisenbergiella merdigallinarum</name>
    <dbReference type="NCBI Taxonomy" id="2838552"/>
    <lineage>
        <taxon>Bacteria</taxon>
        <taxon>Bacillati</taxon>
        <taxon>Bacillota</taxon>
        <taxon>Clostridia</taxon>
        <taxon>Lachnospirales</taxon>
        <taxon>Lachnospiraceae</taxon>
        <taxon>Eisenbergiella</taxon>
    </lineage>
</organism>
<dbReference type="InterPro" id="IPR006059">
    <property type="entry name" value="SBP"/>
</dbReference>
<name>A0A9D2MUG0_9FIRM</name>
<dbReference type="Pfam" id="PF01547">
    <property type="entry name" value="SBP_bac_1"/>
    <property type="match status" value="1"/>
</dbReference>
<reference evidence="2" key="2">
    <citation type="submission" date="2021-04" db="EMBL/GenBank/DDBJ databases">
        <authorList>
            <person name="Gilroy R."/>
        </authorList>
    </citation>
    <scope>NUCLEOTIDE SEQUENCE</scope>
    <source>
        <strain evidence="2">USAMLcec3-2134</strain>
    </source>
</reference>
<keyword evidence="1" id="KW-0732">Signal</keyword>
<feature type="signal peptide" evidence="1">
    <location>
        <begin position="1"/>
        <end position="19"/>
    </location>
</feature>
<evidence type="ECO:0000256" key="1">
    <source>
        <dbReference type="SAM" id="SignalP"/>
    </source>
</evidence>
<dbReference type="Proteomes" id="UP000886883">
    <property type="component" value="Unassembled WGS sequence"/>
</dbReference>
<evidence type="ECO:0000313" key="3">
    <source>
        <dbReference type="Proteomes" id="UP000886883"/>
    </source>
</evidence>
<sequence>MKRKLAMLLCGCLAVSMVAGCGGGNAGGEGEKGQETASDGLPAAVTEATAKEPGWMADTEPVTLDWYVNYSWYSSMWDTGEFSQWMEEKTGVKINFIVPSGDEGEKLNTMIAGDTLPEIITIEAGDPAFKQMVDAGLLYPINQLADKYDPYFYEVTSEQTRNWFSSEDGNLYCYPNASIAPDQYDELTGVRTYQTFNVKKDYYEAIGSPDMSTPEGFLDALQAAKDLYEGQIDGFIPIVLHDFNETGNYSLDSYLLDYLGVPKAIDGQLYDRREDEGYQTWLKTFRKANEMGLIASNVFTDGRQQVEEEMAQKRVFAALYQNSDFTVEQQMLWDEDPDTAYIPIDGPSIGNDPAIEGPGIAGWTITCITKNCKNPERAIEFMTYWCSEEGTRDAMFGQVGTSCELDENGDPHYTEEYQELYNSDFDAFTQKTGSDPLWMLGDPVKANNWALDTPEPLQEMYFWAEDYVVSGSAFSMLDPEANTEESEIKADIDLLWGETLPKLITAESDEAFDALMADYFEQRDALGWETLLAYQQSKYEENLEKLGMN</sequence>
<dbReference type="AlphaFoldDB" id="A0A9D2MUG0"/>
<dbReference type="PANTHER" id="PTHR43649:SF12">
    <property type="entry name" value="DIACETYLCHITOBIOSE BINDING PROTEIN DASA"/>
    <property type="match status" value="1"/>
</dbReference>
<dbReference type="Gene3D" id="3.40.190.10">
    <property type="entry name" value="Periplasmic binding protein-like II"/>
    <property type="match status" value="2"/>
</dbReference>
<dbReference type="SUPFAM" id="SSF53850">
    <property type="entry name" value="Periplasmic binding protein-like II"/>
    <property type="match status" value="1"/>
</dbReference>